<sequence>MNRECRDTVWAMYGASSVREHRTALRVPRLRARRTQTQACELLRSLYKHEKHVHAVHVVSPYYWTAPRPIGARACPNTM</sequence>
<dbReference type="Proteomes" id="UP000077266">
    <property type="component" value="Unassembled WGS sequence"/>
</dbReference>
<feature type="non-terminal residue" evidence="1">
    <location>
        <position position="79"/>
    </location>
</feature>
<evidence type="ECO:0000313" key="2">
    <source>
        <dbReference type="Proteomes" id="UP000077266"/>
    </source>
</evidence>
<dbReference type="EMBL" id="KV426386">
    <property type="protein sequence ID" value="KZV81522.1"/>
    <property type="molecule type" value="Genomic_DNA"/>
</dbReference>
<gene>
    <name evidence="1" type="ORF">EXIGLDRAFT_731171</name>
</gene>
<evidence type="ECO:0000313" key="1">
    <source>
        <dbReference type="EMBL" id="KZV81522.1"/>
    </source>
</evidence>
<protein>
    <submittedName>
        <fullName evidence="1">Uncharacterized protein</fullName>
    </submittedName>
</protein>
<organism evidence="1 2">
    <name type="scientific">Exidia glandulosa HHB12029</name>
    <dbReference type="NCBI Taxonomy" id="1314781"/>
    <lineage>
        <taxon>Eukaryota</taxon>
        <taxon>Fungi</taxon>
        <taxon>Dikarya</taxon>
        <taxon>Basidiomycota</taxon>
        <taxon>Agaricomycotina</taxon>
        <taxon>Agaricomycetes</taxon>
        <taxon>Auriculariales</taxon>
        <taxon>Exidiaceae</taxon>
        <taxon>Exidia</taxon>
    </lineage>
</organism>
<reference evidence="1 2" key="1">
    <citation type="journal article" date="2016" name="Mol. Biol. Evol.">
        <title>Comparative Genomics of Early-Diverging Mushroom-Forming Fungi Provides Insights into the Origins of Lignocellulose Decay Capabilities.</title>
        <authorList>
            <person name="Nagy L.G."/>
            <person name="Riley R."/>
            <person name="Tritt A."/>
            <person name="Adam C."/>
            <person name="Daum C."/>
            <person name="Floudas D."/>
            <person name="Sun H."/>
            <person name="Yadav J.S."/>
            <person name="Pangilinan J."/>
            <person name="Larsson K.H."/>
            <person name="Matsuura K."/>
            <person name="Barry K."/>
            <person name="Labutti K."/>
            <person name="Kuo R."/>
            <person name="Ohm R.A."/>
            <person name="Bhattacharya S.S."/>
            <person name="Shirouzu T."/>
            <person name="Yoshinaga Y."/>
            <person name="Martin F.M."/>
            <person name="Grigoriev I.V."/>
            <person name="Hibbett D.S."/>
        </authorList>
    </citation>
    <scope>NUCLEOTIDE SEQUENCE [LARGE SCALE GENOMIC DNA]</scope>
    <source>
        <strain evidence="1 2">HHB12029</strain>
    </source>
</reference>
<dbReference type="InParanoid" id="A0A165BZ84"/>
<accession>A0A165BZ84</accession>
<keyword evidence="2" id="KW-1185">Reference proteome</keyword>
<name>A0A165BZ84_EXIGL</name>
<proteinExistence type="predicted"/>
<dbReference type="AlphaFoldDB" id="A0A165BZ84"/>